<gene>
    <name evidence="1" type="ORF">GPS25_08555</name>
</gene>
<name>A0A6F9JCZ2_CAMFE</name>
<dbReference type="AlphaFoldDB" id="A0A6F9JCZ2"/>
<protein>
    <submittedName>
        <fullName evidence="1">Uncharacterized protein</fullName>
    </submittedName>
</protein>
<reference evidence="1" key="1">
    <citation type="submission" date="2019-12" db="EMBL/GenBank/DDBJ databases">
        <authorList>
            <consortium name="PulseNet: The National Subtyping Network for Foodborne Disease Surveillance"/>
            <person name="Tarr C.L."/>
            <person name="Trees E."/>
            <person name="Katz L.S."/>
            <person name="Carleton-Romer H.A."/>
            <person name="Stroika S."/>
            <person name="Kucerova Z."/>
            <person name="Roache K.F."/>
            <person name="Sabol A.L."/>
            <person name="Besser J."/>
            <person name="Gerner-Smidt P."/>
        </authorList>
    </citation>
    <scope>NUCLEOTIDE SEQUENCE</scope>
    <source>
        <strain evidence="1">PNUSAC014016</strain>
    </source>
</reference>
<dbReference type="EMBL" id="AANITE010000012">
    <property type="protein sequence ID" value="EDO9682727.1"/>
    <property type="molecule type" value="Genomic_DNA"/>
</dbReference>
<proteinExistence type="predicted"/>
<accession>A0A6F9JCZ2</accession>
<organism evidence="1">
    <name type="scientific">Campylobacter fetus</name>
    <dbReference type="NCBI Taxonomy" id="196"/>
    <lineage>
        <taxon>Bacteria</taxon>
        <taxon>Pseudomonadati</taxon>
        <taxon>Campylobacterota</taxon>
        <taxon>Epsilonproteobacteria</taxon>
        <taxon>Campylobacterales</taxon>
        <taxon>Campylobacteraceae</taxon>
        <taxon>Campylobacter</taxon>
    </lineage>
</organism>
<sequence length="90" mass="10321">MILTLKQVSCEAVGTITYKVELESGEEIAIVSVVALEETFKYDVNFLSEGDYLDELRDEIIGAIQEKRTKIEVNFIRIERNLSQKPKRGR</sequence>
<comment type="caution">
    <text evidence="1">The sequence shown here is derived from an EMBL/GenBank/DDBJ whole genome shotgun (WGS) entry which is preliminary data.</text>
</comment>
<evidence type="ECO:0000313" key="1">
    <source>
        <dbReference type="EMBL" id="EDO9682727.1"/>
    </source>
</evidence>